<dbReference type="PROSITE" id="PS51257">
    <property type="entry name" value="PROKAR_LIPOPROTEIN"/>
    <property type="match status" value="1"/>
</dbReference>
<accession>A0A2T2WIB9</accession>
<dbReference type="EMBL" id="PXYV01000024">
    <property type="protein sequence ID" value="PSR21974.1"/>
    <property type="molecule type" value="Genomic_DNA"/>
</dbReference>
<feature type="signal peptide" evidence="2">
    <location>
        <begin position="1"/>
        <end position="20"/>
    </location>
</feature>
<evidence type="ECO:0000256" key="2">
    <source>
        <dbReference type="SAM" id="SignalP"/>
    </source>
</evidence>
<dbReference type="Proteomes" id="UP000241848">
    <property type="component" value="Unassembled WGS sequence"/>
</dbReference>
<proteinExistence type="predicted"/>
<organism evidence="3 4">
    <name type="scientific">Sulfobacillus acidophilus</name>
    <dbReference type="NCBI Taxonomy" id="53633"/>
    <lineage>
        <taxon>Bacteria</taxon>
        <taxon>Bacillati</taxon>
        <taxon>Bacillota</taxon>
        <taxon>Clostridia</taxon>
        <taxon>Eubacteriales</taxon>
        <taxon>Clostridiales Family XVII. Incertae Sedis</taxon>
        <taxon>Sulfobacillus</taxon>
    </lineage>
</organism>
<name>A0A2T2WIB9_9FIRM</name>
<comment type="caution">
    <text evidence="3">The sequence shown here is derived from an EMBL/GenBank/DDBJ whole genome shotgun (WGS) entry which is preliminary data.</text>
</comment>
<evidence type="ECO:0000256" key="1">
    <source>
        <dbReference type="SAM" id="MobiDB-lite"/>
    </source>
</evidence>
<feature type="chain" id="PRO_5038575493" evidence="2">
    <location>
        <begin position="21"/>
        <end position="294"/>
    </location>
</feature>
<reference evidence="3 4" key="1">
    <citation type="journal article" date="2014" name="BMC Genomics">
        <title>Comparison of environmental and isolate Sulfobacillus genomes reveals diverse carbon, sulfur, nitrogen, and hydrogen metabolisms.</title>
        <authorList>
            <person name="Justice N.B."/>
            <person name="Norman A."/>
            <person name="Brown C.T."/>
            <person name="Singh A."/>
            <person name="Thomas B.C."/>
            <person name="Banfield J.F."/>
        </authorList>
    </citation>
    <scope>NUCLEOTIDE SEQUENCE [LARGE SCALE GENOMIC DNA]</scope>
    <source>
        <strain evidence="3">AMDSBA3</strain>
    </source>
</reference>
<dbReference type="AlphaFoldDB" id="A0A2T2WIB9"/>
<evidence type="ECO:0000313" key="3">
    <source>
        <dbReference type="EMBL" id="PSR21974.1"/>
    </source>
</evidence>
<evidence type="ECO:0000313" key="4">
    <source>
        <dbReference type="Proteomes" id="UP000241848"/>
    </source>
</evidence>
<feature type="compositionally biased region" description="Basic residues" evidence="1">
    <location>
        <begin position="50"/>
        <end position="60"/>
    </location>
</feature>
<gene>
    <name evidence="3" type="ORF">C7B45_08780</name>
</gene>
<keyword evidence="2" id="KW-0732">Signal</keyword>
<sequence length="294" mass="31031">MANSKRVALAAGWTAVMLSAVLTGCGVHTTRTSAPHPRRSPHHQDTGAHPAHHKARRRPPTYRPKPTTIPIESSSFPTIMVMAMSQVPAIVKAGAQAPMFIPKPVSGSTVLYYDPVTVGPGSGVPGLIQRYQVTLSSPPDLVAQFSSGVFANGKAALQNVQDTVSAMGLGYPQPGPVINVGSGVLATTGVVGAMNLLSWQEGGWNVVVGDRARIPMRAAEQVAAYLHSYVLPTPASSGPDAGGVIAVTVERQGSQCQIAWEEGKWVYRTETYPTTSDAIATALNLAVFMRPYPR</sequence>
<protein>
    <submittedName>
        <fullName evidence="3">Uncharacterized protein</fullName>
    </submittedName>
</protein>
<feature type="region of interest" description="Disordered" evidence="1">
    <location>
        <begin position="29"/>
        <end position="69"/>
    </location>
</feature>